<comment type="caution">
    <text evidence="2">The sequence shown here is derived from an EMBL/GenBank/DDBJ whole genome shotgun (WGS) entry which is preliminary data.</text>
</comment>
<dbReference type="Gene3D" id="3.30.70.1820">
    <property type="entry name" value="L1 transposable element, RRM domain"/>
    <property type="match status" value="1"/>
</dbReference>
<dbReference type="EMBL" id="JAJSOF020000033">
    <property type="protein sequence ID" value="KAJ4430497.1"/>
    <property type="molecule type" value="Genomic_DNA"/>
</dbReference>
<keyword evidence="3" id="KW-1185">Reference proteome</keyword>
<feature type="coiled-coil region" evidence="1">
    <location>
        <begin position="56"/>
        <end position="90"/>
    </location>
</feature>
<protein>
    <submittedName>
        <fullName evidence="2">Uncharacterized protein</fullName>
    </submittedName>
</protein>
<proteinExistence type="predicted"/>
<name>A0ABQ8S8V5_PERAM</name>
<gene>
    <name evidence="2" type="ORF">ANN_22713</name>
</gene>
<evidence type="ECO:0000313" key="3">
    <source>
        <dbReference type="Proteomes" id="UP001148838"/>
    </source>
</evidence>
<accession>A0ABQ8S8V5</accession>
<keyword evidence="1" id="KW-0175">Coiled coil</keyword>
<evidence type="ECO:0000256" key="1">
    <source>
        <dbReference type="SAM" id="Coils"/>
    </source>
</evidence>
<evidence type="ECO:0000313" key="2">
    <source>
        <dbReference type="EMBL" id="KAJ4430497.1"/>
    </source>
</evidence>
<sequence>MPLKNRGNEETMEEVARRVAMYVWQEDAMLQCLALLIKDSIVVELQSIIESNKAVIIKLQESLEERDKRIGKLESQLTKKTDELEQYQWRQCLCIFGVKEEVGKDTDKIAIDVAEKIGVKLELADIDRSHRVGVRREDKVRPVIIKFTSYRKRSEVFRNKRLLKQTGVTVREDLTKIQHKLLMDCITKYGVGNVWTTDGVIIVKIGEAKVRVTCEDDIPRH</sequence>
<dbReference type="Proteomes" id="UP001148838">
    <property type="component" value="Unassembled WGS sequence"/>
</dbReference>
<organism evidence="2 3">
    <name type="scientific">Periplaneta americana</name>
    <name type="common">American cockroach</name>
    <name type="synonym">Blatta americana</name>
    <dbReference type="NCBI Taxonomy" id="6978"/>
    <lineage>
        <taxon>Eukaryota</taxon>
        <taxon>Metazoa</taxon>
        <taxon>Ecdysozoa</taxon>
        <taxon>Arthropoda</taxon>
        <taxon>Hexapoda</taxon>
        <taxon>Insecta</taxon>
        <taxon>Pterygota</taxon>
        <taxon>Neoptera</taxon>
        <taxon>Polyneoptera</taxon>
        <taxon>Dictyoptera</taxon>
        <taxon>Blattodea</taxon>
        <taxon>Blattoidea</taxon>
        <taxon>Blattidae</taxon>
        <taxon>Blattinae</taxon>
        <taxon>Periplaneta</taxon>
    </lineage>
</organism>
<reference evidence="2 3" key="1">
    <citation type="journal article" date="2022" name="Allergy">
        <title>Genome assembly and annotation of Periplaneta americana reveal a comprehensive cockroach allergen profile.</title>
        <authorList>
            <person name="Wang L."/>
            <person name="Xiong Q."/>
            <person name="Saelim N."/>
            <person name="Wang L."/>
            <person name="Nong W."/>
            <person name="Wan A.T."/>
            <person name="Shi M."/>
            <person name="Liu X."/>
            <person name="Cao Q."/>
            <person name="Hui J.H.L."/>
            <person name="Sookrung N."/>
            <person name="Leung T.F."/>
            <person name="Tungtrongchitr A."/>
            <person name="Tsui S.K.W."/>
        </authorList>
    </citation>
    <scope>NUCLEOTIDE SEQUENCE [LARGE SCALE GENOMIC DNA]</scope>
    <source>
        <strain evidence="2">PWHHKU_190912</strain>
    </source>
</reference>